<protein>
    <submittedName>
        <fullName evidence="2">Uncharacterized protein</fullName>
    </submittedName>
</protein>
<accession>A0A1H8Q1U9</accession>
<keyword evidence="3" id="KW-1185">Reference proteome</keyword>
<organism evidence="2 3">
    <name type="scientific">Rhodopseudomonas pseudopalustris</name>
    <dbReference type="NCBI Taxonomy" id="1513892"/>
    <lineage>
        <taxon>Bacteria</taxon>
        <taxon>Pseudomonadati</taxon>
        <taxon>Pseudomonadota</taxon>
        <taxon>Alphaproteobacteria</taxon>
        <taxon>Hyphomicrobiales</taxon>
        <taxon>Nitrobacteraceae</taxon>
        <taxon>Rhodopseudomonas</taxon>
    </lineage>
</organism>
<proteinExistence type="predicted"/>
<name>A0A1H8Q1U9_9BRAD</name>
<evidence type="ECO:0000313" key="2">
    <source>
        <dbReference type="EMBL" id="SEO48199.1"/>
    </source>
</evidence>
<evidence type="ECO:0000313" key="3">
    <source>
        <dbReference type="Proteomes" id="UP000199615"/>
    </source>
</evidence>
<dbReference type="EMBL" id="FODT01000003">
    <property type="protein sequence ID" value="SEO48199.1"/>
    <property type="molecule type" value="Genomic_DNA"/>
</dbReference>
<evidence type="ECO:0000256" key="1">
    <source>
        <dbReference type="SAM" id="Phobius"/>
    </source>
</evidence>
<keyword evidence="1" id="KW-0472">Membrane</keyword>
<sequence length="37" mass="3819">MSQTDILVIAAAGLSTVVIWLCVVVQGRIAAALAARH</sequence>
<dbReference type="RefSeq" id="WP_041805370.1">
    <property type="nucleotide sequence ID" value="NZ_FODT01000003.1"/>
</dbReference>
<dbReference type="Proteomes" id="UP000199615">
    <property type="component" value="Unassembled WGS sequence"/>
</dbReference>
<feature type="transmembrane region" description="Helical" evidence="1">
    <location>
        <begin position="6"/>
        <end position="31"/>
    </location>
</feature>
<keyword evidence="1" id="KW-1133">Transmembrane helix</keyword>
<keyword evidence="1" id="KW-0812">Transmembrane</keyword>
<dbReference type="AlphaFoldDB" id="A0A1H8Q1U9"/>
<gene>
    <name evidence="2" type="ORF">SAMN05444123_10321</name>
</gene>
<reference evidence="3" key="1">
    <citation type="submission" date="2016-10" db="EMBL/GenBank/DDBJ databases">
        <authorList>
            <person name="Varghese N."/>
            <person name="Submissions S."/>
        </authorList>
    </citation>
    <scope>NUCLEOTIDE SEQUENCE [LARGE SCALE GENOMIC DNA]</scope>
    <source>
        <strain evidence="3">DSM 123</strain>
    </source>
</reference>
<dbReference type="OrthoDB" id="8141359at2"/>